<dbReference type="CDD" id="cd20710">
    <property type="entry name" value="NOT1_connector"/>
    <property type="match status" value="1"/>
</dbReference>
<dbReference type="GO" id="GO:0000932">
    <property type="term" value="C:P-body"/>
    <property type="evidence" value="ECO:0007669"/>
    <property type="project" value="TreeGrafter"/>
</dbReference>
<name>A0A4S2MSZ4_9PEZI</name>
<dbReference type="GO" id="GO:0000289">
    <property type="term" value="P:nuclear-transcribed mRNA poly(A) tail shortening"/>
    <property type="evidence" value="ECO:0007669"/>
    <property type="project" value="UniProtKB-ARBA"/>
</dbReference>
<dbReference type="InterPro" id="IPR040398">
    <property type="entry name" value="Not1"/>
</dbReference>
<dbReference type="EMBL" id="ML220130">
    <property type="protein sequence ID" value="TGZ79593.1"/>
    <property type="molecule type" value="Genomic_DNA"/>
</dbReference>
<dbReference type="InterPro" id="IPR055454">
    <property type="entry name" value="CNOT1-like_NOT1_connector"/>
</dbReference>
<evidence type="ECO:0000259" key="9">
    <source>
        <dbReference type="Pfam" id="PF04054"/>
    </source>
</evidence>
<feature type="region of interest" description="Disordered" evidence="8">
    <location>
        <begin position="1317"/>
        <end position="1346"/>
    </location>
</feature>
<dbReference type="FunFam" id="1.25.40.180:FF:000012">
    <property type="entry name" value="Ccr4-Not transcription complex subunit"/>
    <property type="match status" value="1"/>
</dbReference>
<dbReference type="STRING" id="341454.A0A4S2MSZ4"/>
<dbReference type="GO" id="GO:0060090">
    <property type="term" value="F:molecular adaptor activity"/>
    <property type="evidence" value="ECO:0007669"/>
    <property type="project" value="TreeGrafter"/>
</dbReference>
<evidence type="ECO:0000313" key="16">
    <source>
        <dbReference type="Proteomes" id="UP000298138"/>
    </source>
</evidence>
<dbReference type="InParanoid" id="A0A4S2MSZ4"/>
<feature type="domain" description="CCR4-NOT transcription complex subunit 1" evidence="10">
    <location>
        <begin position="1095"/>
        <end position="1237"/>
    </location>
</feature>
<evidence type="ECO:0000259" key="13">
    <source>
        <dbReference type="Pfam" id="PF16418"/>
    </source>
</evidence>
<dbReference type="InterPro" id="IPR032191">
    <property type="entry name" value="CNOT1_CAF1_bind"/>
</dbReference>
<feature type="domain" description="CCR4-Not complex component Not1 C-terminal" evidence="9">
    <location>
        <begin position="1706"/>
        <end position="2067"/>
    </location>
</feature>
<dbReference type="InterPro" id="IPR032193">
    <property type="entry name" value="CNOT1_TTP_bind"/>
</dbReference>
<evidence type="ECO:0000256" key="6">
    <source>
        <dbReference type="ARBA" id="ARBA00059181"/>
    </source>
</evidence>
<keyword evidence="16" id="KW-1185">Reference proteome</keyword>
<dbReference type="PANTHER" id="PTHR13162">
    <property type="entry name" value="CCR4-NOT TRANSCRIPTION COMPLEX"/>
    <property type="match status" value="1"/>
</dbReference>
<dbReference type="Pfam" id="PF16417">
    <property type="entry name" value="CNOT1_TTP_bind"/>
    <property type="match status" value="1"/>
</dbReference>
<evidence type="ECO:0000256" key="1">
    <source>
        <dbReference type="ARBA" id="ARBA00004123"/>
    </source>
</evidence>
<keyword evidence="3" id="KW-0805">Transcription regulation</keyword>
<comment type="function">
    <text evidence="6">Acts as a component of the CCR4-NOT core complex, which in the nucleus seems to be a general transcription factor, and in the cytoplasm the major mRNA deadenylase involved in mRNA turnover. The NOT protein subcomplex negatively regulates the basal and activated transcription of many genes. Preferentially affects TC-type TATA element-dependent transcription. Could directly or indirectly inhibit component(s) of the general transcription machinery.</text>
</comment>
<dbReference type="InterPro" id="IPR032194">
    <property type="entry name" value="CNOT1_HEAT"/>
</dbReference>
<dbReference type="Gene3D" id="1.25.40.180">
    <property type="match status" value="1"/>
</dbReference>
<evidence type="ECO:0000259" key="14">
    <source>
        <dbReference type="Pfam" id="PF25097"/>
    </source>
</evidence>
<dbReference type="OrthoDB" id="1933107at2759"/>
<keyword evidence="4" id="KW-0804">Transcription</keyword>
<dbReference type="Gene3D" id="1.25.40.800">
    <property type="match status" value="1"/>
</dbReference>
<feature type="domain" description="CCR4-NOT transcription complex subunit 1 HEAT repeat" evidence="13">
    <location>
        <begin position="421"/>
        <end position="565"/>
    </location>
</feature>
<evidence type="ECO:0000256" key="4">
    <source>
        <dbReference type="ARBA" id="ARBA00023163"/>
    </source>
</evidence>
<feature type="domain" description="CCR4-NOT transcription complex subunit 1-like NOT1 connector" evidence="14">
    <location>
        <begin position="1418"/>
        <end position="1547"/>
    </location>
</feature>
<dbReference type="Pfam" id="PF16415">
    <property type="entry name" value="CNOT1_CAF1_bind"/>
    <property type="match status" value="1"/>
</dbReference>
<evidence type="ECO:0000256" key="3">
    <source>
        <dbReference type="ARBA" id="ARBA00023015"/>
    </source>
</evidence>
<dbReference type="Gene3D" id="1.25.40.840">
    <property type="entry name" value="CCR4-NOT transcription complex subunit 1 TTP binding domain"/>
    <property type="match status" value="1"/>
</dbReference>
<feature type="domain" description="CCR4-NOT transcription complex subunit 1 TTP binding" evidence="12">
    <location>
        <begin position="611"/>
        <end position="765"/>
    </location>
</feature>
<keyword evidence="5" id="KW-0539">Nucleus</keyword>
<dbReference type="Pfam" id="PF16418">
    <property type="entry name" value="CNOT1_HEAT"/>
    <property type="match status" value="1"/>
</dbReference>
<reference evidence="15 16" key="1">
    <citation type="submission" date="2019-04" db="EMBL/GenBank/DDBJ databases">
        <title>Comparative genomics and transcriptomics to analyze fruiting body development in filamentous ascomycetes.</title>
        <authorList>
            <consortium name="DOE Joint Genome Institute"/>
            <person name="Lutkenhaus R."/>
            <person name="Traeger S."/>
            <person name="Breuer J."/>
            <person name="Kuo A."/>
            <person name="Lipzen A."/>
            <person name="Pangilinan J."/>
            <person name="Dilworth D."/>
            <person name="Sandor L."/>
            <person name="Poggeler S."/>
            <person name="Barry K."/>
            <person name="Grigoriev I.V."/>
            <person name="Nowrousian M."/>
        </authorList>
    </citation>
    <scope>NUCLEOTIDE SEQUENCE [LARGE SCALE GENOMIC DNA]</scope>
    <source>
        <strain evidence="15 16">CBS 389.68</strain>
    </source>
</reference>
<dbReference type="Gene3D" id="1.25.40.790">
    <property type="match status" value="1"/>
</dbReference>
<dbReference type="FunCoup" id="A0A4S2MSZ4">
    <property type="interactions" value="1213"/>
</dbReference>
<dbReference type="InterPro" id="IPR024557">
    <property type="entry name" value="CNOT1_dom_4"/>
</dbReference>
<evidence type="ECO:0000259" key="12">
    <source>
        <dbReference type="Pfam" id="PF16417"/>
    </source>
</evidence>
<comment type="subcellular location">
    <subcellularLocation>
        <location evidence="1">Nucleus</location>
    </subcellularLocation>
</comment>
<evidence type="ECO:0000259" key="11">
    <source>
        <dbReference type="Pfam" id="PF16415"/>
    </source>
</evidence>
<evidence type="ECO:0000256" key="8">
    <source>
        <dbReference type="SAM" id="MobiDB-lite"/>
    </source>
</evidence>
<dbReference type="PANTHER" id="PTHR13162:SF8">
    <property type="entry name" value="CCR4-NOT TRANSCRIPTION COMPLEX SUBUNIT 1"/>
    <property type="match status" value="1"/>
</dbReference>
<dbReference type="GO" id="GO:0005634">
    <property type="term" value="C:nucleus"/>
    <property type="evidence" value="ECO:0007669"/>
    <property type="project" value="UniProtKB-SubCell"/>
</dbReference>
<sequence length="2073" mass="234686">MDVSHRVLRKLISDNYNYIFQSSGSRNNDFRVLVDTVKSIAASPETAKEKFADAITPDLPEPTQIFRNFDLATFMNQLGLDAFQRAILALGFKSHRNADLQKKGMEILQKSFNAMLDILAMPSKYENMSDNGVAHFLKQLISEPVPDFLDSSLVLRLSYAVRCRYKNKSLPPQIAEVTDPIERMRQQESLVGALEQFGPECISDLDRARNLVSRKWNVHVTEKEIAEVLTYMALHRFPRQWNSANFVQALMMEGNLGPNFDWSVVIDHFDREDFILEDPAGLVVIVDAIRTGTQGQQDFPIYHLWGTKWQHKTAQWTVLHAYLHADRLDVAHLPGIRKVFTGEDFEAANANMKAVVASLEVQKLISYDAVEALLYFAFEEDVPRQVQQEAVNEVQRAIKRTPELLLCGALMKQPPLSPSIQELINILFDIFFKGHTSNALVFWRLWQLNRAGVANKFYEYYTQNPMSITRIMDISQDIRCLTDLLEYGAPPFMLEVASLAARREYLNLEIWLKDMLVKYGYSFWTECYRFLRIKAEAEYTHTREGSKQNMVSLRVGPVYTFLTVLDECDIPAGNHEAQEAVTATQRICIQAYPRLINMGGKHDAVILSNNAESNSFPTQVDKDMQQAYRKLYAQDSEISEVVDYLQKIRDSDDPYDQDLFACMVHGMFDEYDCYQSYPIHALATTAVLFGSLIRFKVIDNITLRVALAMVLHAVRDHTTAAPMYKFGLQALVQFKNRLPEWRTYCGLLSQVPGLQGTDVWNVVQEVLNSGSRPIEPPMNGTATIGDGRTDAPNGIVEQPPPSPSQSYPPFHSINVDGPQDPYIYEGPEEDVQDKVLFIVNNVSQSNLDSKLKELHEWLHEPHYSWFADYLVVKRAKLEPNYHQLYLSLVENFGERALSNEVLRETYNNVKKLLNSENTLSNSTERGHLKNLGSWLGGLTIAKDRPIKFKNISFKDLLIEGFQTDRLTVVLPFTCKVLEQATKSTVFKPPNPWIMAILRLLKELYERVSKLNLKFEIEVLFKNFDMDLKALEPATDIQEIEEREAMRAETEAGDAAALLDNLSLQQRAPEYLPFASQIPGNLVDKITINSSVVRDPHIKRIVVDAIQRTALEILGPVVERSVTIASIATSQLVSKDFATEPNEQKMRKAAVGMAQRLAGHLALVTCKEPMRLSMVNNIRTVLSQAGVGESVVSEQAIAMVVNENLETVCQTVEEAAETAAVGHVDDALGPAYALRRRYNAQKNPQSEFLAPGISRYAMQLPDVFRLQTGGLTAQQYAVYEEFARGGPASNVEQRMPISQQHLSLDGPPVDYLPGNLQGTPGLMDPPMMDQRSMEPPKAPPSPPASDVKNTVDKLMEAVANMREIAVKCDESRIHNLSTDHAIFHIIDGICEGIIHGQPRETRDAVASHIALFICNTMYSIDEQSMLEVESLALLLKRLCSHIGSTAKDVAGWLFGDKEEDRLFHVMTTMTLIRMQMIPVQHLDEAIARKINARNPLAIEFLVLLIEESQKESNLQVFRSHFISSLEAAADWVRQDPKNEKVRALVGALQGPDWEIKLDGNARIDQLEYIFVEWIHLYQHTAPSQKHMSAFLLQMQRSDILADLERTGEFFKCCLTFCVNEYEACKLKNLSLATDCYLAIDAFAKMVLLLARYHSPKGGDKTVDKASYFDSVLALVILVFNHQVENRSDASVIKIMARFYSTLFFEFDQSVEQFGEYSDRILETLANGILALQPSYFPTFAFAWLSLICHRLFMPKLLRTEQVSKGQEIFTKILSAYFRLLNAVIMGQPLSHIAKILHQGALRTFLVIHHDFPDYLAAYSFPILDEMSIRCVQLRNLVLSALPRGLSDFPDPFGNDLQFSNVEDMKTNPVVRGDYLAALNSSGLKEIVDGILASGQKVSDEDVKTIMERLYVTESVDKRVVDTSVINSLVLYVGIRAIESSGKTDSLPTFNSESAEVELLVNLTVELPIEGRYYILAAMANHLRYPNTHTYWFHNLVLHIFDHVNGHALEEQVHEQVLMVLLERLIVHRPHPWGIIVTQTELFRKRETVFWQLGAVRQSEEVRATFGRLLGAMNP</sequence>
<evidence type="ECO:0000313" key="15">
    <source>
        <dbReference type="EMBL" id="TGZ79593.1"/>
    </source>
</evidence>
<accession>A0A4S2MSZ4</accession>
<protein>
    <recommendedName>
        <fullName evidence="7">General negative regulator of transcription subunit 1</fullName>
    </recommendedName>
</protein>
<dbReference type="Pfam" id="PF12842">
    <property type="entry name" value="DUF3819"/>
    <property type="match status" value="1"/>
</dbReference>
<gene>
    <name evidence="15" type="ORF">EX30DRAFT_308589</name>
</gene>
<dbReference type="GO" id="GO:0017148">
    <property type="term" value="P:negative regulation of translation"/>
    <property type="evidence" value="ECO:0007669"/>
    <property type="project" value="InterPro"/>
</dbReference>
<keyword evidence="2" id="KW-0678">Repressor</keyword>
<dbReference type="Pfam" id="PF04054">
    <property type="entry name" value="Not1"/>
    <property type="match status" value="1"/>
</dbReference>
<evidence type="ECO:0000259" key="10">
    <source>
        <dbReference type="Pfam" id="PF12842"/>
    </source>
</evidence>
<organism evidence="15 16">
    <name type="scientific">Ascodesmis nigricans</name>
    <dbReference type="NCBI Taxonomy" id="341454"/>
    <lineage>
        <taxon>Eukaryota</taxon>
        <taxon>Fungi</taxon>
        <taxon>Dikarya</taxon>
        <taxon>Ascomycota</taxon>
        <taxon>Pezizomycotina</taxon>
        <taxon>Pezizomycetes</taxon>
        <taxon>Pezizales</taxon>
        <taxon>Ascodesmidaceae</taxon>
        <taxon>Ascodesmis</taxon>
    </lineage>
</organism>
<dbReference type="GO" id="GO:0030015">
    <property type="term" value="C:CCR4-NOT core complex"/>
    <property type="evidence" value="ECO:0007669"/>
    <property type="project" value="InterPro"/>
</dbReference>
<evidence type="ECO:0000256" key="7">
    <source>
        <dbReference type="ARBA" id="ARBA00074459"/>
    </source>
</evidence>
<dbReference type="InterPro" id="IPR007196">
    <property type="entry name" value="CCR4-Not_Not1_C"/>
</dbReference>
<dbReference type="InterPro" id="IPR038535">
    <property type="entry name" value="CNOT1_TTP_bind_sf"/>
</dbReference>
<dbReference type="Proteomes" id="UP000298138">
    <property type="component" value="Unassembled WGS sequence"/>
</dbReference>
<proteinExistence type="predicted"/>
<evidence type="ECO:0000256" key="2">
    <source>
        <dbReference type="ARBA" id="ARBA00022491"/>
    </source>
</evidence>
<feature type="domain" description="CCR4-NOT transcription complex subunit 1 CAF1-binding" evidence="11">
    <location>
        <begin position="824"/>
        <end position="1043"/>
    </location>
</feature>
<dbReference type="Pfam" id="PF25097">
    <property type="entry name" value="ARM_Cnot1"/>
    <property type="match status" value="1"/>
</dbReference>
<evidence type="ECO:0000256" key="5">
    <source>
        <dbReference type="ARBA" id="ARBA00023242"/>
    </source>
</evidence>